<dbReference type="Pfam" id="PF03098">
    <property type="entry name" value="An_peroxidase"/>
    <property type="match status" value="1"/>
</dbReference>
<dbReference type="SUPFAM" id="SSF48113">
    <property type="entry name" value="Heme-dependent peroxidases"/>
    <property type="match status" value="1"/>
</dbReference>
<evidence type="ECO:0000256" key="3">
    <source>
        <dbReference type="ARBA" id="ARBA00023180"/>
    </source>
</evidence>
<evidence type="ECO:0000259" key="4">
    <source>
        <dbReference type="Pfam" id="PF13448"/>
    </source>
</evidence>
<dbReference type="EMBL" id="CP017708">
    <property type="protein sequence ID" value="AOY81779.1"/>
    <property type="molecule type" value="Genomic_DNA"/>
</dbReference>
<dbReference type="GO" id="GO:0006979">
    <property type="term" value="P:response to oxidative stress"/>
    <property type="evidence" value="ECO:0007669"/>
    <property type="project" value="InterPro"/>
</dbReference>
<dbReference type="GO" id="GO:0004601">
    <property type="term" value="F:peroxidase activity"/>
    <property type="evidence" value="ECO:0007669"/>
    <property type="project" value="InterPro"/>
</dbReference>
<keyword evidence="2" id="KW-0964">Secreted</keyword>
<dbReference type="Pfam" id="PF13448">
    <property type="entry name" value="DUF4114"/>
    <property type="match status" value="1"/>
</dbReference>
<dbReference type="PANTHER" id="PTHR11475:SF4">
    <property type="entry name" value="CHORION PEROXIDASE"/>
    <property type="match status" value="1"/>
</dbReference>
<evidence type="ECO:0000256" key="1">
    <source>
        <dbReference type="ARBA" id="ARBA00004613"/>
    </source>
</evidence>
<keyword evidence="3" id="KW-0325">Glycoprotein</keyword>
<evidence type="ECO:0000256" key="2">
    <source>
        <dbReference type="ARBA" id="ARBA00022525"/>
    </source>
</evidence>
<reference evidence="6" key="1">
    <citation type="submission" date="2016-10" db="EMBL/GenBank/DDBJ databases">
        <title>Comparative genomics uncovers the prolific and rare metabolic potential of the cyanobacterial genus Moorea.</title>
        <authorList>
            <person name="Leao T."/>
            <person name="Castelao G."/>
            <person name="Korobeynikov A."/>
            <person name="Monroe E.A."/>
            <person name="Podell S."/>
            <person name="Glukhov E."/>
            <person name="Allen E."/>
            <person name="Gerwick W.H."/>
            <person name="Gerwick L."/>
        </authorList>
    </citation>
    <scope>NUCLEOTIDE SEQUENCE [LARGE SCALE GENOMIC DNA]</scope>
    <source>
        <strain evidence="6">JHB</strain>
    </source>
</reference>
<gene>
    <name evidence="5" type="ORF">BJP36_19555</name>
</gene>
<dbReference type="GO" id="GO:0005576">
    <property type="term" value="C:extracellular region"/>
    <property type="evidence" value="ECO:0007669"/>
    <property type="project" value="UniProtKB-SubCell"/>
</dbReference>
<comment type="subcellular location">
    <subcellularLocation>
        <location evidence="1">Secreted</location>
    </subcellularLocation>
</comment>
<dbReference type="PROSITE" id="PS50292">
    <property type="entry name" value="PEROXIDASE_3"/>
    <property type="match status" value="1"/>
</dbReference>
<dbReference type="Proteomes" id="UP000176944">
    <property type="component" value="Chromosome"/>
</dbReference>
<name>A0A1D9G2C8_MOOP1</name>
<dbReference type="InterPro" id="IPR037120">
    <property type="entry name" value="Haem_peroxidase_sf_animal"/>
</dbReference>
<evidence type="ECO:0000313" key="6">
    <source>
        <dbReference type="Proteomes" id="UP000176944"/>
    </source>
</evidence>
<feature type="domain" description="DUF4114" evidence="4">
    <location>
        <begin position="710"/>
        <end position="796"/>
    </location>
</feature>
<dbReference type="InterPro" id="IPR010255">
    <property type="entry name" value="Haem_peroxidase_sf"/>
</dbReference>
<organism evidence="5 6">
    <name type="scientific">Moorena producens (strain JHB)</name>
    <dbReference type="NCBI Taxonomy" id="1454205"/>
    <lineage>
        <taxon>Bacteria</taxon>
        <taxon>Bacillati</taxon>
        <taxon>Cyanobacteriota</taxon>
        <taxon>Cyanophyceae</taxon>
        <taxon>Coleofasciculales</taxon>
        <taxon>Coleofasciculaceae</taxon>
        <taxon>Moorena</taxon>
    </lineage>
</organism>
<accession>A0A1D9G2C8</accession>
<dbReference type="AlphaFoldDB" id="A0A1D9G2C8"/>
<dbReference type="GO" id="GO:0020037">
    <property type="term" value="F:heme binding"/>
    <property type="evidence" value="ECO:0007669"/>
    <property type="project" value="InterPro"/>
</dbReference>
<sequence length="798" mass="86910">MTNLNSVLQRDPFADSTLVVNDEGITIRLIDGSRNNLDQVSLGIPNTPLLRLSPIEYEDGIQSPAGIAFDAEGNALIGIDGNTVTRQPIPIFTQAEADRLNGLGLNVISNTEGLSNVSDAPFVLLNPPDRPSTRVISNATSNLEEGESDPNGNGLSAFIWAFGQFVNHDTDLAANGLKDENQNRLESLNFPIDIPADDPNFPPNTPPTQEISTQADGGLQFDFERDAFLSGTGVSGSPGKAINIVTSWLDLSVVYGSTEEEYQAIRAFSEGRLNVFSDETVATNDDLLPVNITGADGELISGKGAFMDVGFLAGDTRVNENDSLASQHTLWMRNHNRLAQELYRFHPDWTDEQIFQRSRQINIAQYQAIVLYEWLPLMLGNVITDYSSYNSNQTPEITSEFAAAGLRVGHTQTNNRIDTIDADGNLTSLQLLRTFGSPNINDSSDIDNILRGASQTITEDVDTDVVFDLRNALVPNAIGFDLYAANQQRGRDHGLADYNQVRTSLGLPRVTTFAEITSNSQLANTLEELYRTVEDIDLLIGLFSEDAVAVSGAGETIQAMLWEQYERIRDADRFWFERPIEDGGFFTQEEIAAIKEVTFADIIKLNTEITTIPDNAFVISSDNNPSSDGLLDLTGLSGQATATVTREAEYDNLIGFYVIADQQGTIIDSITGQSLTPGQEGYAEAAIDASVVEFKVEENLTTVNFDVTLPGGSILAPYLVTDGELDDVQNGDADIFFAFTAANSDGMSHILELGNGSDNTFTFAFEDLSGNDSEESDALTEPLSDRDFNDLVIDLTIL</sequence>
<dbReference type="InterPro" id="IPR019791">
    <property type="entry name" value="Haem_peroxidase_animal"/>
</dbReference>
<dbReference type="PANTHER" id="PTHR11475">
    <property type="entry name" value="OXIDASE/PEROXIDASE"/>
    <property type="match status" value="1"/>
</dbReference>
<protein>
    <submittedName>
        <fullName evidence="5">DUF4114 domain-containing protein</fullName>
    </submittedName>
</protein>
<evidence type="ECO:0000313" key="5">
    <source>
        <dbReference type="EMBL" id="AOY81779.1"/>
    </source>
</evidence>
<dbReference type="Gene3D" id="1.10.640.10">
    <property type="entry name" value="Haem peroxidase domain superfamily, animal type"/>
    <property type="match status" value="1"/>
</dbReference>
<dbReference type="InterPro" id="IPR025193">
    <property type="entry name" value="DUF4114"/>
</dbReference>
<proteinExistence type="predicted"/>